<dbReference type="Pfam" id="PF13302">
    <property type="entry name" value="Acetyltransf_3"/>
    <property type="match status" value="1"/>
</dbReference>
<evidence type="ECO:0000313" key="2">
    <source>
        <dbReference type="EMBL" id="MFD1697506.1"/>
    </source>
</evidence>
<organism evidence="2 3">
    <name type="scientific">Roseibium aestuarii</name>
    <dbReference type="NCBI Taxonomy" id="2600299"/>
    <lineage>
        <taxon>Bacteria</taxon>
        <taxon>Pseudomonadati</taxon>
        <taxon>Pseudomonadota</taxon>
        <taxon>Alphaproteobacteria</taxon>
        <taxon>Hyphomicrobiales</taxon>
        <taxon>Stappiaceae</taxon>
        <taxon>Roseibium</taxon>
    </lineage>
</organism>
<dbReference type="InterPro" id="IPR051531">
    <property type="entry name" value="N-acetyltransferase"/>
</dbReference>
<dbReference type="InterPro" id="IPR016181">
    <property type="entry name" value="Acyl_CoA_acyltransferase"/>
</dbReference>
<dbReference type="InterPro" id="IPR000182">
    <property type="entry name" value="GNAT_dom"/>
</dbReference>
<dbReference type="Proteomes" id="UP001597327">
    <property type="component" value="Unassembled WGS sequence"/>
</dbReference>
<dbReference type="EMBL" id="JBHUFA010000016">
    <property type="protein sequence ID" value="MFD1697506.1"/>
    <property type="molecule type" value="Genomic_DNA"/>
</dbReference>
<dbReference type="Gene3D" id="3.40.630.30">
    <property type="match status" value="1"/>
</dbReference>
<sequence length="187" mass="21043">MILETERLILRPWKDADLDPLAAMSVDPEVMRYFFKTRSRDEARVMMDRAIAKTEADGICFCPVELKATGAFIGFTGLSRPAYDKPLPFDPCVEVGWSLMRSAWGQGYASEAARAWLGFGFETLGLEEIVSFTAASNVPSQRVMQRLGMVRRAEDDFAHPMVPEDHPLAPHVLYRLTRAAWQASRSD</sequence>
<keyword evidence="2" id="KW-0808">Transferase</keyword>
<dbReference type="GO" id="GO:0016746">
    <property type="term" value="F:acyltransferase activity"/>
    <property type="evidence" value="ECO:0007669"/>
    <property type="project" value="UniProtKB-KW"/>
</dbReference>
<dbReference type="PANTHER" id="PTHR43792:SF1">
    <property type="entry name" value="N-ACETYLTRANSFERASE DOMAIN-CONTAINING PROTEIN"/>
    <property type="match status" value="1"/>
</dbReference>
<dbReference type="PANTHER" id="PTHR43792">
    <property type="entry name" value="GNAT FAMILY, PUTATIVE (AFU_ORTHOLOGUE AFUA_3G00765)-RELATED-RELATED"/>
    <property type="match status" value="1"/>
</dbReference>
<keyword evidence="3" id="KW-1185">Reference proteome</keyword>
<dbReference type="EC" id="2.3.-.-" evidence="2"/>
<accession>A0ABW4K3B8</accession>
<protein>
    <submittedName>
        <fullName evidence="2">GNAT family N-acetyltransferase</fullName>
        <ecNumber evidence="2">2.3.-.-</ecNumber>
    </submittedName>
</protein>
<keyword evidence="2" id="KW-0012">Acyltransferase</keyword>
<proteinExistence type="predicted"/>
<gene>
    <name evidence="2" type="ORF">ACFSC7_18465</name>
</gene>
<evidence type="ECO:0000313" key="3">
    <source>
        <dbReference type="Proteomes" id="UP001597327"/>
    </source>
</evidence>
<feature type="domain" description="N-acetyltransferase" evidence="1">
    <location>
        <begin position="8"/>
        <end position="179"/>
    </location>
</feature>
<name>A0ABW4K3B8_9HYPH</name>
<reference evidence="3" key="1">
    <citation type="journal article" date="2019" name="Int. J. Syst. Evol. Microbiol.">
        <title>The Global Catalogue of Microorganisms (GCM) 10K type strain sequencing project: providing services to taxonomists for standard genome sequencing and annotation.</title>
        <authorList>
            <consortium name="The Broad Institute Genomics Platform"/>
            <consortium name="The Broad Institute Genome Sequencing Center for Infectious Disease"/>
            <person name="Wu L."/>
            <person name="Ma J."/>
        </authorList>
    </citation>
    <scope>NUCLEOTIDE SEQUENCE [LARGE SCALE GENOMIC DNA]</scope>
    <source>
        <strain evidence="3">JCM 3369</strain>
    </source>
</reference>
<dbReference type="RefSeq" id="WP_149893313.1">
    <property type="nucleotide sequence ID" value="NZ_JBHUFA010000016.1"/>
</dbReference>
<dbReference type="PROSITE" id="PS51186">
    <property type="entry name" value="GNAT"/>
    <property type="match status" value="1"/>
</dbReference>
<comment type="caution">
    <text evidence="2">The sequence shown here is derived from an EMBL/GenBank/DDBJ whole genome shotgun (WGS) entry which is preliminary data.</text>
</comment>
<evidence type="ECO:0000259" key="1">
    <source>
        <dbReference type="PROSITE" id="PS51186"/>
    </source>
</evidence>
<dbReference type="SUPFAM" id="SSF55729">
    <property type="entry name" value="Acyl-CoA N-acyltransferases (Nat)"/>
    <property type="match status" value="1"/>
</dbReference>